<dbReference type="Gene3D" id="3.30.40.10">
    <property type="entry name" value="Zinc/RING finger domain, C3HC4 (zinc finger)"/>
    <property type="match status" value="1"/>
</dbReference>
<keyword evidence="6" id="KW-0436">Ligase</keyword>
<dbReference type="Pfam" id="PF13639">
    <property type="entry name" value="zf-RING_2"/>
    <property type="match status" value="1"/>
</dbReference>
<evidence type="ECO:0000256" key="2">
    <source>
        <dbReference type="ARBA" id="ARBA00022771"/>
    </source>
</evidence>
<dbReference type="OrthoDB" id="9906618at2759"/>
<evidence type="ECO:0000259" key="5">
    <source>
        <dbReference type="PROSITE" id="PS50089"/>
    </source>
</evidence>
<dbReference type="Proteomes" id="UP000603297">
    <property type="component" value="Unassembled WGS sequence"/>
</dbReference>
<dbReference type="GO" id="GO:0016874">
    <property type="term" value="F:ligase activity"/>
    <property type="evidence" value="ECO:0007669"/>
    <property type="project" value="UniProtKB-KW"/>
</dbReference>
<dbReference type="AlphaFoldDB" id="A0A852N4Z9"/>
<evidence type="ECO:0000256" key="4">
    <source>
        <dbReference type="PROSITE-ProRule" id="PRU00175"/>
    </source>
</evidence>
<keyword evidence="7" id="KW-1185">Reference proteome</keyword>
<evidence type="ECO:0000313" key="7">
    <source>
        <dbReference type="Proteomes" id="UP000603297"/>
    </source>
</evidence>
<gene>
    <name evidence="6" type="primary">Dzip3_0</name>
    <name evidence="6" type="ORF">PTEMEL_R15511</name>
</gene>
<dbReference type="EMBL" id="WEIY01000352">
    <property type="protein sequence ID" value="NXY06971.1"/>
    <property type="molecule type" value="Genomic_DNA"/>
</dbReference>
<dbReference type="PROSITE" id="PS50089">
    <property type="entry name" value="ZF_RING_2"/>
    <property type="match status" value="1"/>
</dbReference>
<evidence type="ECO:0000256" key="3">
    <source>
        <dbReference type="ARBA" id="ARBA00022833"/>
    </source>
</evidence>
<feature type="non-terminal residue" evidence="6">
    <location>
        <position position="1"/>
    </location>
</feature>
<dbReference type="GO" id="GO:0008270">
    <property type="term" value="F:zinc ion binding"/>
    <property type="evidence" value="ECO:0007669"/>
    <property type="project" value="UniProtKB-KW"/>
</dbReference>
<dbReference type="InterPro" id="IPR001841">
    <property type="entry name" value="Znf_RING"/>
</dbReference>
<dbReference type="SMART" id="SM00184">
    <property type="entry name" value="RING"/>
    <property type="match status" value="1"/>
</dbReference>
<evidence type="ECO:0000313" key="6">
    <source>
        <dbReference type="EMBL" id="NXY06971.1"/>
    </source>
</evidence>
<feature type="non-terminal residue" evidence="6">
    <location>
        <position position="270"/>
    </location>
</feature>
<name>A0A852N4Z9_9PASS</name>
<feature type="domain" description="RING-type" evidence="5">
    <location>
        <begin position="199"/>
        <end position="239"/>
    </location>
</feature>
<dbReference type="InterPro" id="IPR013083">
    <property type="entry name" value="Znf_RING/FYVE/PHD"/>
</dbReference>
<reference evidence="6" key="1">
    <citation type="submission" date="2020-02" db="EMBL/GenBank/DDBJ databases">
        <title>Bird 10,000 Genomes (B10K) Project - Family phase.</title>
        <authorList>
            <person name="Zhang G."/>
        </authorList>
    </citation>
    <scope>NUCLEOTIDE SEQUENCE</scope>
    <source>
        <strain evidence="6">B10K-IZ-033-77</strain>
    </source>
</reference>
<accession>A0A852N4Z9</accession>
<dbReference type="PANTHER" id="PTHR17550:SF4">
    <property type="entry name" value="E3 UBIQUITIN-PROTEIN LIGASE TTC3"/>
    <property type="match status" value="1"/>
</dbReference>
<sequence>KSQHKLQEIRQRFTRLPHQSLLLWLYECWFAGANGDVFLNSYEARQLGSLSRDVAIDRGIRRGAGTLSLWRRLVASMRETYSASEVMVYRDRWNTRLEGVRYLTELTMVDILYGNTRNTQYLDDPDEAYCTWYIWKAFKKSAPLFYAKALSSITWDTDLKVQKLKAYIWDYRVKPPSLPQDSYVETQPKECAASSDDPCTICHEELSRNTCELECGHEFHRECIRPWLQEHSSTCPICRDYAVLPADVPERPARNNSKHYKAKAWRRSVF</sequence>
<keyword evidence="1" id="KW-0479">Metal-binding</keyword>
<keyword evidence="2 4" id="KW-0863">Zinc-finger</keyword>
<comment type="caution">
    <text evidence="6">The sequence shown here is derived from an EMBL/GenBank/DDBJ whole genome shotgun (WGS) entry which is preliminary data.</text>
</comment>
<organism evidence="6 7">
    <name type="scientific">Pteruthius melanotis</name>
    <dbReference type="NCBI Taxonomy" id="357074"/>
    <lineage>
        <taxon>Eukaryota</taxon>
        <taxon>Metazoa</taxon>
        <taxon>Chordata</taxon>
        <taxon>Craniata</taxon>
        <taxon>Vertebrata</taxon>
        <taxon>Euteleostomi</taxon>
        <taxon>Archelosauria</taxon>
        <taxon>Archosauria</taxon>
        <taxon>Dinosauria</taxon>
        <taxon>Saurischia</taxon>
        <taxon>Theropoda</taxon>
        <taxon>Coelurosauria</taxon>
        <taxon>Aves</taxon>
        <taxon>Neognathae</taxon>
        <taxon>Neoaves</taxon>
        <taxon>Telluraves</taxon>
        <taxon>Australaves</taxon>
        <taxon>Passeriformes</taxon>
        <taxon>Sylvioidea</taxon>
        <taxon>Timaliidae</taxon>
        <taxon>Pteruthius</taxon>
    </lineage>
</organism>
<evidence type="ECO:0000256" key="1">
    <source>
        <dbReference type="ARBA" id="ARBA00022723"/>
    </source>
</evidence>
<protein>
    <submittedName>
        <fullName evidence="6">DZIP3 ligase</fullName>
    </submittedName>
</protein>
<keyword evidence="3" id="KW-0862">Zinc</keyword>
<proteinExistence type="predicted"/>
<dbReference type="PANTHER" id="PTHR17550">
    <property type="entry name" value="E3 UBIQUITIN-PROTEIN LIGASE TTC3"/>
    <property type="match status" value="1"/>
</dbReference>
<dbReference type="SUPFAM" id="SSF57850">
    <property type="entry name" value="RING/U-box"/>
    <property type="match status" value="1"/>
</dbReference>